<proteinExistence type="predicted"/>
<feature type="domain" description="RanBP2-type" evidence="6">
    <location>
        <begin position="243"/>
        <end position="272"/>
    </location>
</feature>
<evidence type="ECO:0000256" key="4">
    <source>
        <dbReference type="PROSITE-ProRule" id="PRU00322"/>
    </source>
</evidence>
<name>A0ABD3LIF0_EUCGL</name>
<feature type="region of interest" description="Disordered" evidence="5">
    <location>
        <begin position="29"/>
        <end position="48"/>
    </location>
</feature>
<evidence type="ECO:0000313" key="8">
    <source>
        <dbReference type="Proteomes" id="UP001634007"/>
    </source>
</evidence>
<evidence type="ECO:0000259" key="6">
    <source>
        <dbReference type="PROSITE" id="PS50199"/>
    </source>
</evidence>
<dbReference type="Gene3D" id="4.10.1060.10">
    <property type="entry name" value="Zinc finger, RanBP2-type"/>
    <property type="match status" value="2"/>
</dbReference>
<protein>
    <recommendedName>
        <fullName evidence="6">RanBP2-type domain-containing protein</fullName>
    </recommendedName>
</protein>
<dbReference type="AlphaFoldDB" id="A0ABD3LIF0"/>
<keyword evidence="8" id="KW-1185">Reference proteome</keyword>
<dbReference type="PANTHER" id="PTHR23111:SF23">
    <property type="entry name" value="RAN BP2_NZF ZINC FINGER-LIKE SUPERFAMILY PROTEIN"/>
    <property type="match status" value="1"/>
</dbReference>
<comment type="caution">
    <text evidence="7">The sequence shown here is derived from an EMBL/GenBank/DDBJ whole genome shotgun (WGS) entry which is preliminary data.</text>
</comment>
<organism evidence="7 8">
    <name type="scientific">Eucalyptus globulus</name>
    <name type="common">Tasmanian blue gum</name>
    <dbReference type="NCBI Taxonomy" id="34317"/>
    <lineage>
        <taxon>Eukaryota</taxon>
        <taxon>Viridiplantae</taxon>
        <taxon>Streptophyta</taxon>
        <taxon>Embryophyta</taxon>
        <taxon>Tracheophyta</taxon>
        <taxon>Spermatophyta</taxon>
        <taxon>Magnoliopsida</taxon>
        <taxon>eudicotyledons</taxon>
        <taxon>Gunneridae</taxon>
        <taxon>Pentapetalae</taxon>
        <taxon>rosids</taxon>
        <taxon>malvids</taxon>
        <taxon>Myrtales</taxon>
        <taxon>Myrtaceae</taxon>
        <taxon>Myrtoideae</taxon>
        <taxon>Eucalypteae</taxon>
        <taxon>Eucalyptus</taxon>
    </lineage>
</organism>
<dbReference type="InterPro" id="IPR036443">
    <property type="entry name" value="Znf_RanBP2_sf"/>
</dbReference>
<sequence>MHKLFPTSRRHLKNHFPNLRFVVTSARSRQYTDAPNPDSELDFSGNNDNVELGPKGSNLIRTACLNFARDRYDTFPDGYLSKKHIQVITECRCPSTDRKVVNSGKRLRAHVGIDEGNVCSSCNLRGNCERAFVKAREDEGGRTVDVMRILLTYRLDPISDTVENKPCLTRTVKESVRALLKQMTEYGTDVLGSDSLKSTPAGDLSSHSSSEEKGYKDVPMKQGDWHCPKLNQLQEDQDHLPLKKGGWICDKCNFLNFAKNTRCLRCKEKPSERQLNPGEWEYESCNYINFRRNMVCLKCDYRRPKASNSKGLNSMWSLRRNSQMQVTNRWRFVHGENGVTEKPKLTNSSNEVSGILDFPIAGGMSDVSRDTEKREMWKLKMLERSRMTAEEKANPEEPRSSRIYRNSESPDFEDDEEMAEWFGSGKT</sequence>
<reference evidence="7 8" key="1">
    <citation type="submission" date="2024-11" db="EMBL/GenBank/DDBJ databases">
        <title>Chromosome-level genome assembly of Eucalyptus globulus Labill. provides insights into its genome evolution.</title>
        <authorList>
            <person name="Li X."/>
        </authorList>
    </citation>
    <scope>NUCLEOTIDE SEQUENCE [LARGE SCALE GENOMIC DNA]</scope>
    <source>
        <strain evidence="7">CL2024</strain>
        <tissue evidence="7">Fresh tender leaves</tissue>
    </source>
</reference>
<dbReference type="PROSITE" id="PS50199">
    <property type="entry name" value="ZF_RANBP2_2"/>
    <property type="match status" value="1"/>
</dbReference>
<dbReference type="SUPFAM" id="SSF90209">
    <property type="entry name" value="Ran binding protein zinc finger-like"/>
    <property type="match status" value="1"/>
</dbReference>
<keyword evidence="2 4" id="KW-0863">Zinc-finger</keyword>
<dbReference type="GO" id="GO:0008270">
    <property type="term" value="F:zinc ion binding"/>
    <property type="evidence" value="ECO:0007669"/>
    <property type="project" value="UniProtKB-KW"/>
</dbReference>
<dbReference type="InterPro" id="IPR001876">
    <property type="entry name" value="Znf_RanBP2"/>
</dbReference>
<evidence type="ECO:0000313" key="7">
    <source>
        <dbReference type="EMBL" id="KAL3751182.1"/>
    </source>
</evidence>
<feature type="region of interest" description="Disordered" evidence="5">
    <location>
        <begin position="191"/>
        <end position="218"/>
    </location>
</feature>
<dbReference type="EMBL" id="JBJKBG010000002">
    <property type="protein sequence ID" value="KAL3751182.1"/>
    <property type="molecule type" value="Genomic_DNA"/>
</dbReference>
<evidence type="ECO:0000256" key="5">
    <source>
        <dbReference type="SAM" id="MobiDB-lite"/>
    </source>
</evidence>
<feature type="region of interest" description="Disordered" evidence="5">
    <location>
        <begin position="386"/>
        <end position="427"/>
    </location>
</feature>
<feature type="compositionally biased region" description="Basic and acidic residues" evidence="5">
    <location>
        <begin position="386"/>
        <end position="400"/>
    </location>
</feature>
<evidence type="ECO:0000256" key="2">
    <source>
        <dbReference type="ARBA" id="ARBA00022771"/>
    </source>
</evidence>
<feature type="compositionally biased region" description="Acidic residues" evidence="5">
    <location>
        <begin position="410"/>
        <end position="419"/>
    </location>
</feature>
<dbReference type="SMART" id="SM00547">
    <property type="entry name" value="ZnF_RBZ"/>
    <property type="match status" value="2"/>
</dbReference>
<evidence type="ECO:0000256" key="1">
    <source>
        <dbReference type="ARBA" id="ARBA00022723"/>
    </source>
</evidence>
<dbReference type="PROSITE" id="PS01358">
    <property type="entry name" value="ZF_RANBP2_1"/>
    <property type="match status" value="1"/>
</dbReference>
<dbReference type="Proteomes" id="UP001634007">
    <property type="component" value="Unassembled WGS sequence"/>
</dbReference>
<gene>
    <name evidence="7" type="ORF">ACJRO7_012063</name>
</gene>
<keyword evidence="3" id="KW-0862">Zinc</keyword>
<evidence type="ECO:0000256" key="3">
    <source>
        <dbReference type="ARBA" id="ARBA00022833"/>
    </source>
</evidence>
<accession>A0ABD3LIF0</accession>
<dbReference type="PANTHER" id="PTHR23111">
    <property type="entry name" value="ZINC FINGER PROTEIN"/>
    <property type="match status" value="1"/>
</dbReference>
<dbReference type="Pfam" id="PF00641">
    <property type="entry name" value="Zn_ribbon_RanBP"/>
    <property type="match status" value="1"/>
</dbReference>
<feature type="compositionally biased region" description="Basic and acidic residues" evidence="5">
    <location>
        <begin position="209"/>
        <end position="218"/>
    </location>
</feature>
<keyword evidence="1" id="KW-0479">Metal-binding</keyword>